<keyword evidence="2" id="KW-1185">Reference proteome</keyword>
<dbReference type="Proteomes" id="UP000617734">
    <property type="component" value="Unassembled WGS sequence"/>
</dbReference>
<dbReference type="RefSeq" id="WP_190213014.1">
    <property type="nucleotide sequence ID" value="NZ_BNBO01000030.1"/>
</dbReference>
<sequence length="166" mass="18420">MTTHWADTLRNPEKLLELYRTPPRGDVLRIHSLHLNRRGPALTLRASLPQQAGLLREDRTEPGCDTVEFHLQFLDVADVRVTGGRLPADAAVAITELRESRIAVRIDGGRTDIAFTGNRAVSVGRLSTRAATPDGSSPVHHYTGRVDALRYSAPPATWEENYYARV</sequence>
<organism evidence="1 2">
    <name type="scientific">Kitasatospora indigofera</name>
    <dbReference type="NCBI Taxonomy" id="67307"/>
    <lineage>
        <taxon>Bacteria</taxon>
        <taxon>Bacillati</taxon>
        <taxon>Actinomycetota</taxon>
        <taxon>Actinomycetes</taxon>
        <taxon>Kitasatosporales</taxon>
        <taxon>Streptomycetaceae</taxon>
        <taxon>Kitasatospora</taxon>
    </lineage>
</organism>
<dbReference type="AlphaFoldDB" id="A0A919G261"/>
<proteinExistence type="predicted"/>
<evidence type="ECO:0000313" key="1">
    <source>
        <dbReference type="EMBL" id="GHH76763.1"/>
    </source>
</evidence>
<comment type="caution">
    <text evidence="1">The sequence shown here is derived from an EMBL/GenBank/DDBJ whole genome shotgun (WGS) entry which is preliminary data.</text>
</comment>
<dbReference type="EMBL" id="BNBO01000030">
    <property type="protein sequence ID" value="GHH76763.1"/>
    <property type="molecule type" value="Genomic_DNA"/>
</dbReference>
<reference evidence="1" key="2">
    <citation type="submission" date="2020-09" db="EMBL/GenBank/DDBJ databases">
        <authorList>
            <person name="Sun Q."/>
            <person name="Ohkuma M."/>
        </authorList>
    </citation>
    <scope>NUCLEOTIDE SEQUENCE</scope>
    <source>
        <strain evidence="1">JCM 4646</strain>
    </source>
</reference>
<protein>
    <submittedName>
        <fullName evidence="1">Uncharacterized protein</fullName>
    </submittedName>
</protein>
<dbReference type="GeneID" id="95355233"/>
<gene>
    <name evidence="1" type="ORF">GCM10018781_48630</name>
</gene>
<evidence type="ECO:0000313" key="2">
    <source>
        <dbReference type="Proteomes" id="UP000617734"/>
    </source>
</evidence>
<reference evidence="1" key="1">
    <citation type="journal article" date="2014" name="Int. J. Syst. Evol. Microbiol.">
        <title>Complete genome sequence of Corynebacterium casei LMG S-19264T (=DSM 44701T), isolated from a smear-ripened cheese.</title>
        <authorList>
            <consortium name="US DOE Joint Genome Institute (JGI-PGF)"/>
            <person name="Walter F."/>
            <person name="Albersmeier A."/>
            <person name="Kalinowski J."/>
            <person name="Ruckert C."/>
        </authorList>
    </citation>
    <scope>NUCLEOTIDE SEQUENCE</scope>
    <source>
        <strain evidence="1">JCM 4646</strain>
    </source>
</reference>
<name>A0A919G261_9ACTN</name>
<accession>A0A919G261</accession>